<protein>
    <submittedName>
        <fullName evidence="2">Uncharacterized protein</fullName>
    </submittedName>
</protein>
<keyword evidence="3" id="KW-1185">Reference proteome</keyword>
<comment type="caution">
    <text evidence="2">The sequence shown here is derived from an EMBL/GenBank/DDBJ whole genome shotgun (WGS) entry which is preliminary data.</text>
</comment>
<reference evidence="2" key="1">
    <citation type="journal article" date="2014" name="Int. J. Syst. Evol. Microbiol.">
        <title>Complete genome sequence of Corynebacterium casei LMG S-19264T (=DSM 44701T), isolated from a smear-ripened cheese.</title>
        <authorList>
            <consortium name="US DOE Joint Genome Institute (JGI-PGF)"/>
            <person name="Walter F."/>
            <person name="Albersmeier A."/>
            <person name="Kalinowski J."/>
            <person name="Ruckert C."/>
        </authorList>
    </citation>
    <scope>NUCLEOTIDE SEQUENCE</scope>
    <source>
        <strain evidence="2">VKM Ac-1321</strain>
    </source>
</reference>
<dbReference type="EMBL" id="BSFP01000148">
    <property type="protein sequence ID" value="GLL08455.1"/>
    <property type="molecule type" value="Genomic_DNA"/>
</dbReference>
<organism evidence="2 3">
    <name type="scientific">Dactylosporangium matsuzakiense</name>
    <dbReference type="NCBI Taxonomy" id="53360"/>
    <lineage>
        <taxon>Bacteria</taxon>
        <taxon>Bacillati</taxon>
        <taxon>Actinomycetota</taxon>
        <taxon>Actinomycetes</taxon>
        <taxon>Micromonosporales</taxon>
        <taxon>Micromonosporaceae</taxon>
        <taxon>Dactylosporangium</taxon>
    </lineage>
</organism>
<name>A0A9W6NSK4_9ACTN</name>
<reference evidence="2" key="2">
    <citation type="submission" date="2023-01" db="EMBL/GenBank/DDBJ databases">
        <authorList>
            <person name="Sun Q."/>
            <person name="Evtushenko L."/>
        </authorList>
    </citation>
    <scope>NUCLEOTIDE SEQUENCE</scope>
    <source>
        <strain evidence="2">VKM Ac-1321</strain>
    </source>
</reference>
<sequence length="69" mass="7203">MHDIRQCIQAGSRCGDVLPLRTGGDEDSAGGSTWRGPPPRRAQLEADYLNGGIALLGRLRGASADGAKL</sequence>
<proteinExistence type="predicted"/>
<dbReference type="Proteomes" id="UP001143480">
    <property type="component" value="Unassembled WGS sequence"/>
</dbReference>
<gene>
    <name evidence="2" type="ORF">GCM10017581_102180</name>
</gene>
<evidence type="ECO:0000313" key="2">
    <source>
        <dbReference type="EMBL" id="GLL08455.1"/>
    </source>
</evidence>
<feature type="region of interest" description="Disordered" evidence="1">
    <location>
        <begin position="18"/>
        <end position="39"/>
    </location>
</feature>
<evidence type="ECO:0000313" key="3">
    <source>
        <dbReference type="Proteomes" id="UP001143480"/>
    </source>
</evidence>
<accession>A0A9W6NSK4</accession>
<evidence type="ECO:0000256" key="1">
    <source>
        <dbReference type="SAM" id="MobiDB-lite"/>
    </source>
</evidence>
<dbReference type="AlphaFoldDB" id="A0A9W6NSK4"/>